<feature type="transmembrane region" description="Helical" evidence="10">
    <location>
        <begin position="59"/>
        <end position="78"/>
    </location>
</feature>
<dbReference type="GO" id="GO:0016746">
    <property type="term" value="F:acyltransferase activity"/>
    <property type="evidence" value="ECO:0007669"/>
    <property type="project" value="UniProtKB-KW"/>
</dbReference>
<feature type="region of interest" description="Disordered" evidence="9">
    <location>
        <begin position="109"/>
        <end position="130"/>
    </location>
</feature>
<proteinExistence type="inferred from homology"/>
<sequence length="374" mass="43622">MDVEIKNFIKVWSVAIVSQFYCYFVVSRIQNGLARLLSILPIIYLFITLPFTFSLNSCHLVAVTVFYLVWLSNFKLLLFSFNKGPLSSHPPLSLPHFVAISLLPIKNKNDDSSSSHSSSNAQNGLKKSHPASQKITPEILRKRRLYKFCRFLVKLIILLLVFLSLYNYRSHLHPHFMMALYCCHMYLIVEFLLTITTLPVRALLGIEISRQFYEPYLSTSLQDFWGRRWNLVVTSILRQTIYNPIRNIFKPILGRNWSVALATLATFSISGLMHEVLYYYLLREYPTWEVTWFFVLQGICVTCEIYVKRAVAGRWRWHKAVSRLLTVGFVGVTSGWLFFPPLVRYGLDLKAIEEYYVFLSFVRNSLRFPIPLNL</sequence>
<protein>
    <recommendedName>
        <fullName evidence="11">Wax synthase domain-containing protein</fullName>
    </recommendedName>
</protein>
<feature type="transmembrane region" description="Helical" evidence="10">
    <location>
        <begin position="178"/>
        <end position="200"/>
    </location>
</feature>
<evidence type="ECO:0000256" key="8">
    <source>
        <dbReference type="ARBA" id="ARBA00023315"/>
    </source>
</evidence>
<keyword evidence="5 10" id="KW-1133">Transmembrane helix</keyword>
<evidence type="ECO:0000256" key="7">
    <source>
        <dbReference type="ARBA" id="ARBA00023136"/>
    </source>
</evidence>
<dbReference type="GO" id="GO:0016020">
    <property type="term" value="C:membrane"/>
    <property type="evidence" value="ECO:0007669"/>
    <property type="project" value="UniProtKB-SubCell"/>
</dbReference>
<comment type="subcellular location">
    <subcellularLocation>
        <location evidence="1">Membrane</location>
        <topology evidence="1">Multi-pass membrane protein</topology>
    </subcellularLocation>
</comment>
<evidence type="ECO:0000256" key="3">
    <source>
        <dbReference type="ARBA" id="ARBA00022679"/>
    </source>
</evidence>
<dbReference type="Proteomes" id="UP001630127">
    <property type="component" value="Unassembled WGS sequence"/>
</dbReference>
<feature type="transmembrane region" description="Helical" evidence="10">
    <location>
        <begin position="287"/>
        <end position="308"/>
    </location>
</feature>
<organism evidence="12 13">
    <name type="scientific">Cinchona calisaya</name>
    <dbReference type="NCBI Taxonomy" id="153742"/>
    <lineage>
        <taxon>Eukaryota</taxon>
        <taxon>Viridiplantae</taxon>
        <taxon>Streptophyta</taxon>
        <taxon>Embryophyta</taxon>
        <taxon>Tracheophyta</taxon>
        <taxon>Spermatophyta</taxon>
        <taxon>Magnoliopsida</taxon>
        <taxon>eudicotyledons</taxon>
        <taxon>Gunneridae</taxon>
        <taxon>Pentapetalae</taxon>
        <taxon>asterids</taxon>
        <taxon>lamiids</taxon>
        <taxon>Gentianales</taxon>
        <taxon>Rubiaceae</taxon>
        <taxon>Cinchonoideae</taxon>
        <taxon>Cinchoneae</taxon>
        <taxon>Cinchona</taxon>
    </lineage>
</organism>
<dbReference type="InterPro" id="IPR044851">
    <property type="entry name" value="Wax_synthase"/>
</dbReference>
<name>A0ABD2YBU5_9GENT</name>
<keyword evidence="13" id="KW-1185">Reference proteome</keyword>
<evidence type="ECO:0000256" key="6">
    <source>
        <dbReference type="ARBA" id="ARBA00023098"/>
    </source>
</evidence>
<dbReference type="GO" id="GO:0006629">
    <property type="term" value="P:lipid metabolic process"/>
    <property type="evidence" value="ECO:0007669"/>
    <property type="project" value="UniProtKB-KW"/>
</dbReference>
<feature type="transmembrane region" description="Helical" evidence="10">
    <location>
        <begin position="259"/>
        <end position="281"/>
    </location>
</feature>
<keyword evidence="8" id="KW-0012">Acyltransferase</keyword>
<comment type="similarity">
    <text evidence="2">Belongs to the wax synthase family.</text>
</comment>
<evidence type="ECO:0000313" key="13">
    <source>
        <dbReference type="Proteomes" id="UP001630127"/>
    </source>
</evidence>
<dbReference type="AlphaFoldDB" id="A0ABD2YBU5"/>
<evidence type="ECO:0000256" key="9">
    <source>
        <dbReference type="SAM" id="MobiDB-lite"/>
    </source>
</evidence>
<keyword evidence="4 10" id="KW-0812">Transmembrane</keyword>
<feature type="transmembrane region" description="Helical" evidence="10">
    <location>
        <begin position="148"/>
        <end position="166"/>
    </location>
</feature>
<comment type="caution">
    <text evidence="12">The sequence shown here is derived from an EMBL/GenBank/DDBJ whole genome shotgun (WGS) entry which is preliminary data.</text>
</comment>
<keyword evidence="3" id="KW-0808">Transferase</keyword>
<keyword evidence="7 10" id="KW-0472">Membrane</keyword>
<evidence type="ECO:0000256" key="5">
    <source>
        <dbReference type="ARBA" id="ARBA00022989"/>
    </source>
</evidence>
<evidence type="ECO:0000256" key="4">
    <source>
        <dbReference type="ARBA" id="ARBA00022692"/>
    </source>
</evidence>
<dbReference type="EMBL" id="JBJUIK010000015">
    <property type="protein sequence ID" value="KAL3503569.1"/>
    <property type="molecule type" value="Genomic_DNA"/>
</dbReference>
<keyword evidence="6" id="KW-0443">Lipid metabolism</keyword>
<evidence type="ECO:0000259" key="11">
    <source>
        <dbReference type="Pfam" id="PF13813"/>
    </source>
</evidence>
<evidence type="ECO:0000313" key="12">
    <source>
        <dbReference type="EMBL" id="KAL3503569.1"/>
    </source>
</evidence>
<dbReference type="Pfam" id="PF13813">
    <property type="entry name" value="MBOAT_2"/>
    <property type="match status" value="1"/>
</dbReference>
<accession>A0ABD2YBU5</accession>
<gene>
    <name evidence="12" type="ORF">ACH5RR_038018</name>
</gene>
<evidence type="ECO:0000256" key="2">
    <source>
        <dbReference type="ARBA" id="ARBA00007282"/>
    </source>
</evidence>
<reference evidence="12 13" key="1">
    <citation type="submission" date="2024-11" db="EMBL/GenBank/DDBJ databases">
        <title>A near-complete genome assembly of Cinchona calisaya.</title>
        <authorList>
            <person name="Lian D.C."/>
            <person name="Zhao X.W."/>
            <person name="Wei L."/>
        </authorList>
    </citation>
    <scope>NUCLEOTIDE SEQUENCE [LARGE SCALE GENOMIC DNA]</scope>
    <source>
        <tissue evidence="12">Nenye</tissue>
    </source>
</reference>
<dbReference type="PIRSF" id="PIRSF037006">
    <property type="entry name" value="Wax_synthase"/>
    <property type="match status" value="1"/>
</dbReference>
<feature type="transmembrane region" description="Helical" evidence="10">
    <location>
        <begin position="320"/>
        <end position="339"/>
    </location>
</feature>
<feature type="compositionally biased region" description="Polar residues" evidence="9">
    <location>
        <begin position="120"/>
        <end position="130"/>
    </location>
</feature>
<feature type="transmembrane region" description="Helical" evidence="10">
    <location>
        <begin position="33"/>
        <end position="53"/>
    </location>
</feature>
<feature type="domain" description="Wax synthase" evidence="11">
    <location>
        <begin position="211"/>
        <end position="295"/>
    </location>
</feature>
<dbReference type="InterPro" id="IPR017088">
    <property type="entry name" value="Wax_synthase_Magnoliopsida"/>
</dbReference>
<dbReference type="InterPro" id="IPR032805">
    <property type="entry name" value="Wax_synthase_dom"/>
</dbReference>
<dbReference type="PANTHER" id="PTHR31595:SF70">
    <property type="entry name" value="LONG-CHAIN-ALCOHOL O-FATTY-ACYLTRANSFERASE 3-RELATED"/>
    <property type="match status" value="1"/>
</dbReference>
<dbReference type="PANTHER" id="PTHR31595">
    <property type="entry name" value="LONG-CHAIN-ALCOHOL O-FATTY-ACYLTRANSFERASE 3-RELATED"/>
    <property type="match status" value="1"/>
</dbReference>
<evidence type="ECO:0000256" key="10">
    <source>
        <dbReference type="SAM" id="Phobius"/>
    </source>
</evidence>
<evidence type="ECO:0000256" key="1">
    <source>
        <dbReference type="ARBA" id="ARBA00004141"/>
    </source>
</evidence>